<dbReference type="OrthoDB" id="41208at2"/>
<evidence type="ECO:0000313" key="1">
    <source>
        <dbReference type="EMBL" id="TGE22816.1"/>
    </source>
</evidence>
<comment type="caution">
    <text evidence="1">The sequence shown here is derived from an EMBL/GenBank/DDBJ whole genome shotgun (WGS) entry which is preliminary data.</text>
</comment>
<evidence type="ECO:0000313" key="2">
    <source>
        <dbReference type="Proteomes" id="UP000298471"/>
    </source>
</evidence>
<dbReference type="EMBL" id="SRMB01000005">
    <property type="protein sequence ID" value="TGE22816.1"/>
    <property type="molecule type" value="Genomic_DNA"/>
</dbReference>
<sequence>MTIYHAISTATCSPDKVGSSFNMLVNHYITSNPDKTINTIQHSTCSIGSPMSPYILISVQFTATGA</sequence>
<name>A0A4Z0PZZ9_9BACT</name>
<proteinExistence type="predicted"/>
<dbReference type="AlphaFoldDB" id="A0A4Z0PZZ9"/>
<keyword evidence="2" id="KW-1185">Reference proteome</keyword>
<dbReference type="RefSeq" id="WP_135397582.1">
    <property type="nucleotide sequence ID" value="NZ_SRMB01000005.1"/>
</dbReference>
<gene>
    <name evidence="1" type="ORF">E5K02_20845</name>
</gene>
<protein>
    <submittedName>
        <fullName evidence="1">Uncharacterized protein</fullName>
    </submittedName>
</protein>
<accession>A0A4Z0PZZ9</accession>
<reference evidence="1 2" key="1">
    <citation type="submission" date="2019-04" db="EMBL/GenBank/DDBJ databases">
        <authorList>
            <person name="Feng G."/>
            <person name="Zhang J."/>
            <person name="Zhu H."/>
        </authorList>
    </citation>
    <scope>NUCLEOTIDE SEQUENCE [LARGE SCALE GENOMIC DNA]</scope>
    <source>
        <strain evidence="1 2">9PBR-1</strain>
    </source>
</reference>
<organism evidence="1 2">
    <name type="scientific">Hymenobacter metallicola</name>
    <dbReference type="NCBI Taxonomy" id="2563114"/>
    <lineage>
        <taxon>Bacteria</taxon>
        <taxon>Pseudomonadati</taxon>
        <taxon>Bacteroidota</taxon>
        <taxon>Cytophagia</taxon>
        <taxon>Cytophagales</taxon>
        <taxon>Hymenobacteraceae</taxon>
        <taxon>Hymenobacter</taxon>
    </lineage>
</organism>
<dbReference type="Proteomes" id="UP000298471">
    <property type="component" value="Unassembled WGS sequence"/>
</dbReference>